<dbReference type="GeneID" id="75913131"/>
<feature type="compositionally biased region" description="Low complexity" evidence="4">
    <location>
        <begin position="694"/>
        <end position="712"/>
    </location>
</feature>
<evidence type="ECO:0000259" key="5">
    <source>
        <dbReference type="Pfam" id="PF17034"/>
    </source>
</evidence>
<evidence type="ECO:0000256" key="2">
    <source>
        <dbReference type="ARBA" id="ARBA00022574"/>
    </source>
</evidence>
<organism evidence="7 8">
    <name type="scientific">Umbelopsis ramanniana AG</name>
    <dbReference type="NCBI Taxonomy" id="1314678"/>
    <lineage>
        <taxon>Eukaryota</taxon>
        <taxon>Fungi</taxon>
        <taxon>Fungi incertae sedis</taxon>
        <taxon>Mucoromycota</taxon>
        <taxon>Mucoromycotina</taxon>
        <taxon>Umbelopsidomycetes</taxon>
        <taxon>Umbelopsidales</taxon>
        <taxon>Umbelopsidaceae</taxon>
        <taxon>Umbelopsis</taxon>
    </lineage>
</organism>
<dbReference type="RefSeq" id="XP_051446210.1">
    <property type="nucleotide sequence ID" value="XM_051587786.1"/>
</dbReference>
<dbReference type="InterPro" id="IPR031488">
    <property type="entry name" value="Zn_ribbon_mio"/>
</dbReference>
<dbReference type="InterPro" id="IPR049092">
    <property type="entry name" value="MIOS_a-sol"/>
</dbReference>
<dbReference type="CDD" id="cd16691">
    <property type="entry name" value="mRING-H2-C3H3C2_Mio"/>
    <property type="match status" value="1"/>
</dbReference>
<dbReference type="Proteomes" id="UP001206595">
    <property type="component" value="Unassembled WGS sequence"/>
</dbReference>
<dbReference type="AlphaFoldDB" id="A0AAD5HFY7"/>
<name>A0AAD5HFY7_UMBRA</name>
<evidence type="ECO:0000256" key="4">
    <source>
        <dbReference type="SAM" id="MobiDB-lite"/>
    </source>
</evidence>
<feature type="domain" description="GATOR2 complex protein MIO zinc-ribbon like" evidence="5">
    <location>
        <begin position="975"/>
        <end position="1102"/>
    </location>
</feature>
<evidence type="ECO:0000313" key="7">
    <source>
        <dbReference type="EMBL" id="KAI8581206.1"/>
    </source>
</evidence>
<dbReference type="Pfam" id="PF21719">
    <property type="entry name" value="MIOS_a-sol"/>
    <property type="match status" value="1"/>
</dbReference>
<dbReference type="InterPro" id="IPR001680">
    <property type="entry name" value="WD40_rpt"/>
</dbReference>
<proteinExistence type="inferred from homology"/>
<dbReference type="GO" id="GO:0005737">
    <property type="term" value="C:cytoplasm"/>
    <property type="evidence" value="ECO:0007669"/>
    <property type="project" value="TreeGrafter"/>
</dbReference>
<evidence type="ECO:0000256" key="1">
    <source>
        <dbReference type="ARBA" id="ARBA00009713"/>
    </source>
</evidence>
<keyword evidence="2" id="KW-0853">WD repeat</keyword>
<accession>A0AAD5HFY7</accession>
<comment type="similarity">
    <text evidence="1">Belongs to the WD repeat mio family.</text>
</comment>
<feature type="compositionally biased region" description="Polar residues" evidence="4">
    <location>
        <begin position="681"/>
        <end position="693"/>
    </location>
</feature>
<evidence type="ECO:0000256" key="3">
    <source>
        <dbReference type="ARBA" id="ARBA00022737"/>
    </source>
</evidence>
<dbReference type="PANTHER" id="PTHR16453:SF9">
    <property type="entry name" value="GATOR COMPLEX PROTEIN MIOS"/>
    <property type="match status" value="1"/>
</dbReference>
<evidence type="ECO:0008006" key="9">
    <source>
        <dbReference type="Google" id="ProtNLM"/>
    </source>
</evidence>
<dbReference type="SUPFAM" id="SSF50978">
    <property type="entry name" value="WD40 repeat-like"/>
    <property type="match status" value="1"/>
</dbReference>
<feature type="domain" description="MIOS-like alpha-solenoid" evidence="6">
    <location>
        <begin position="593"/>
        <end position="859"/>
    </location>
</feature>
<reference evidence="7" key="1">
    <citation type="submission" date="2021-06" db="EMBL/GenBank/DDBJ databases">
        <authorList>
            <consortium name="DOE Joint Genome Institute"/>
            <person name="Mondo S.J."/>
            <person name="Amses K.R."/>
            <person name="Simmons D.R."/>
            <person name="Longcore J.E."/>
            <person name="Seto K."/>
            <person name="Alves G.H."/>
            <person name="Bonds A.E."/>
            <person name="Quandt C.A."/>
            <person name="Davis W.J."/>
            <person name="Chang Y."/>
            <person name="Letcher P.M."/>
            <person name="Powell M.J."/>
            <person name="Kuo A."/>
            <person name="Labutti K."/>
            <person name="Pangilinan J."/>
            <person name="Andreopoulos W."/>
            <person name="Tritt A."/>
            <person name="Riley R."/>
            <person name="Hundley H."/>
            <person name="Johnson J."/>
            <person name="Lipzen A."/>
            <person name="Barry K."/>
            <person name="Berbee M.L."/>
            <person name="Buchler N.E."/>
            <person name="Grigoriev I.V."/>
            <person name="Spatafora J.W."/>
            <person name="Stajich J.E."/>
            <person name="James T.Y."/>
        </authorList>
    </citation>
    <scope>NUCLEOTIDE SEQUENCE</scope>
    <source>
        <strain evidence="7">AG</strain>
    </source>
</reference>
<evidence type="ECO:0000259" key="6">
    <source>
        <dbReference type="Pfam" id="PF21719"/>
    </source>
</evidence>
<gene>
    <name evidence="7" type="ORF">K450DRAFT_233621</name>
</gene>
<evidence type="ECO:0000313" key="8">
    <source>
        <dbReference type="Proteomes" id="UP001206595"/>
    </source>
</evidence>
<keyword evidence="8" id="KW-1185">Reference proteome</keyword>
<dbReference type="Pfam" id="PF21720">
    <property type="entry name" value="MIOS_WD40"/>
    <property type="match status" value="1"/>
</dbReference>
<dbReference type="PANTHER" id="PTHR16453">
    <property type="entry name" value="WD40 DOMAIN-CONTAINING PROTEIN MIO FAMILY MEMBER"/>
    <property type="match status" value="1"/>
</dbReference>
<comment type="caution">
    <text evidence="7">The sequence shown here is derived from an EMBL/GenBank/DDBJ whole genome shotgun (WGS) entry which is preliminary data.</text>
</comment>
<feature type="region of interest" description="Disordered" evidence="4">
    <location>
        <begin position="656"/>
        <end position="712"/>
    </location>
</feature>
<dbReference type="Gene3D" id="2.130.10.10">
    <property type="entry name" value="YVTN repeat-like/Quinoprotein amine dehydrogenase"/>
    <property type="match status" value="1"/>
</dbReference>
<dbReference type="InterPro" id="IPR036322">
    <property type="entry name" value="WD40_repeat_dom_sf"/>
</dbReference>
<keyword evidence="3" id="KW-0677">Repeat</keyword>
<dbReference type="InterPro" id="IPR015943">
    <property type="entry name" value="WD40/YVTN_repeat-like_dom_sf"/>
</dbReference>
<reference evidence="7" key="2">
    <citation type="journal article" date="2022" name="Proc. Natl. Acad. Sci. U.S.A.">
        <title>Diploid-dominant life cycles characterize the early evolution of Fungi.</title>
        <authorList>
            <person name="Amses K.R."/>
            <person name="Simmons D.R."/>
            <person name="Longcore J.E."/>
            <person name="Mondo S.J."/>
            <person name="Seto K."/>
            <person name="Jeronimo G.H."/>
            <person name="Bonds A.E."/>
            <person name="Quandt C.A."/>
            <person name="Davis W.J."/>
            <person name="Chang Y."/>
            <person name="Federici B.A."/>
            <person name="Kuo A."/>
            <person name="LaButti K."/>
            <person name="Pangilinan J."/>
            <person name="Andreopoulos W."/>
            <person name="Tritt A."/>
            <person name="Riley R."/>
            <person name="Hundley H."/>
            <person name="Johnson J."/>
            <person name="Lipzen A."/>
            <person name="Barry K."/>
            <person name="Lang B.F."/>
            <person name="Cuomo C.A."/>
            <person name="Buchler N.E."/>
            <person name="Grigoriev I.V."/>
            <person name="Spatafora J.W."/>
            <person name="Stajich J.E."/>
            <person name="James T.Y."/>
        </authorList>
    </citation>
    <scope>NUCLEOTIDE SEQUENCE</scope>
    <source>
        <strain evidence="7">AG</strain>
    </source>
</reference>
<protein>
    <recommendedName>
        <fullName evidence="9">WD repeat protein mio zinc-ribbon like domain-containing protein</fullName>
    </recommendedName>
</protein>
<sequence>MTTARYLIWSPHEGYNQFLVGSSELKLYEWLPEEDGVPARTQLISSIPIPNITLMMCADWSPDPGCNDLVAVGMTTGRTVLVRMNEHTDIDQSPRPWAQGDTMISPRRGVARTPIPASSPQMSAQQQYPVLPVKSSRACNVVKFSSTHPNLLAVGLDKARNESCLMVWDVSQATTLDESRTPGTMTPLATGDVGQFSQVVNTWKPNGPGAFDANERLAQTSGVFSNMNIPTKSTKPGEQKLMQQYGSAEAITSCAWLSETSAPLLIAGMGGKWLRLYDTRLDATSMPLSIQDKAVYGLTTDPYHTHRIASYTEDGVIKLWDIRKPDDAVLSINVDHSSGSRTPLSRILFAPSKRGLLASLSRDANAVDLWDLQETSSTVSPAKMQLQRSASPFEMTTATANVPSAVDTEPPVSTYGIPHNASTDEDISIPLLWRSRRTKPSTKALASFSFIPKASHYFARAHSSVQGLLTLTKDGVFDTLKVQQVPNMTWEPKGGILATEGMGMTEYSPQQRPSQVLDKEQQQDNIKKLHAFGINQSSVSTAFEKLHISMDRDETGRSLSLANGPKVMPLAEIRFNKDPALSAALDRDISVLMRKRVAEGYSMNCRKNLDIIDRDVKLRELWRWMYRAETLSHGKAQIGNVDYSFQGVLGVWLGPTHNRRSSPSSTPRASTNSPPTPLRQRISQRLPSDASSDQTRSSPVTTTPPQTPSTDSQLYMVQTARLQQRHLALTICGFAFTADQLEAELIRLESAGEYDTAAGWALFNGLPDRAIKALSSQRGNTLGSADEQQRKLMSAVLAGYQSNGENMNPTWRELCKSLSEDMVGRPYLKAIFAYIASNDWSVVLNMKELPLCERMAVALRILEDDELTSYISATSEELIQEGDIEGVVVTGLTTKGIDLFEKAIDRYGDIQTASLVLSYVMPKRFRDRRVEDWVEEYRSLLDRWQLWHDRANFDIERGKRMNSSEIAAPQVYVRCNYCAQSLGHSLVVQNVRNKDGKRMSVQANINSGSGGRGAGKQKYTICPSCRKPLPRCALCMLHLGTPTDSLRQAMASNNTQSMDPAGFDLWFTWCQTCRHGGHAIHMLDWFRTHKHCPVSECDCMCQP</sequence>
<dbReference type="InterPro" id="IPR037593">
    <property type="entry name" value="MIOS/Sea4"/>
</dbReference>
<dbReference type="EMBL" id="MU620907">
    <property type="protein sequence ID" value="KAI8581206.1"/>
    <property type="molecule type" value="Genomic_DNA"/>
</dbReference>
<dbReference type="SMART" id="SM00320">
    <property type="entry name" value="WD40"/>
    <property type="match status" value="4"/>
</dbReference>
<dbReference type="Pfam" id="PF17034">
    <property type="entry name" value="zinc_ribbon_16"/>
    <property type="match status" value="1"/>
</dbReference>
<feature type="compositionally biased region" description="Low complexity" evidence="4">
    <location>
        <begin position="661"/>
        <end position="673"/>
    </location>
</feature>
<dbReference type="GO" id="GO:1904263">
    <property type="term" value="P:positive regulation of TORC1 signaling"/>
    <property type="evidence" value="ECO:0007669"/>
    <property type="project" value="TreeGrafter"/>
</dbReference>